<dbReference type="OrthoDB" id="7475268at2"/>
<accession>A0A0S2HZ34</accession>
<sequence>MKKWILIAILLVMIARLSSQTIKDDRILIPMISAELGYNHPGGDFAERFNGSGQVGAAFNLKFKSNIFLGVQGNYLFSQGIKDPEYRDYLENEDGWITNFYGEPGIVAEKLDGFTVSAHVGYIIPVLNPNPNSGIMVSGGMGFMQHKIWIEERGNNIPQLTDEYIKGYDRLCNGLMTKQFLGYMFFQEKAAWNFYAGFEFTQGYTQNRRSWDFIEKRKIDEKRLDLLYSIKIGWVISLHKRMATEIYYY</sequence>
<protein>
    <recommendedName>
        <fullName evidence="3">Outer membrane protein beta-barrel domain-containing protein</fullName>
    </recommendedName>
</protein>
<dbReference type="KEGG" id="blq:L21SP5_01664"/>
<dbReference type="RefSeq" id="WP_057952775.1">
    <property type="nucleotide sequence ID" value="NZ_CP013118.1"/>
</dbReference>
<dbReference type="Proteomes" id="UP000064893">
    <property type="component" value="Chromosome"/>
</dbReference>
<gene>
    <name evidence="1" type="ORF">L21SP5_01664</name>
</gene>
<dbReference type="EMBL" id="CP013118">
    <property type="protein sequence ID" value="ALO15307.1"/>
    <property type="molecule type" value="Genomic_DNA"/>
</dbReference>
<dbReference type="STRING" id="1307839.L21SP5_01664"/>
<proteinExistence type="predicted"/>
<evidence type="ECO:0008006" key="3">
    <source>
        <dbReference type="Google" id="ProtNLM"/>
    </source>
</evidence>
<name>A0A0S2HZ34_9BACT</name>
<keyword evidence="2" id="KW-1185">Reference proteome</keyword>
<evidence type="ECO:0000313" key="2">
    <source>
        <dbReference type="Proteomes" id="UP000064893"/>
    </source>
</evidence>
<organism evidence="1 2">
    <name type="scientific">Salinivirga cyanobacteriivorans</name>
    <dbReference type="NCBI Taxonomy" id="1307839"/>
    <lineage>
        <taxon>Bacteria</taxon>
        <taxon>Pseudomonadati</taxon>
        <taxon>Bacteroidota</taxon>
        <taxon>Bacteroidia</taxon>
        <taxon>Bacteroidales</taxon>
        <taxon>Salinivirgaceae</taxon>
        <taxon>Salinivirga</taxon>
    </lineage>
</organism>
<reference evidence="1 2" key="1">
    <citation type="submission" date="2015-11" db="EMBL/GenBank/DDBJ databases">
        <title>Description and complete genome sequence of a novel strain predominating in hypersaline microbial mats and representing a new family of the Bacteriodetes phylum.</title>
        <authorList>
            <person name="Spring S."/>
            <person name="Bunk B."/>
            <person name="Sproer C."/>
            <person name="Klenk H.-P."/>
        </authorList>
    </citation>
    <scope>NUCLEOTIDE SEQUENCE [LARGE SCALE GENOMIC DNA]</scope>
    <source>
        <strain evidence="1 2">L21-Spi-D4</strain>
    </source>
</reference>
<dbReference type="AlphaFoldDB" id="A0A0S2HZ34"/>
<evidence type="ECO:0000313" key="1">
    <source>
        <dbReference type="EMBL" id="ALO15307.1"/>
    </source>
</evidence>